<proteinExistence type="predicted"/>
<name>A0AAP2NXQ4_PRORE</name>
<dbReference type="AlphaFoldDB" id="A0AAP2NXQ4"/>
<accession>A0AAP2NXQ4</accession>
<dbReference type="EMBL" id="SHDO01000034">
    <property type="protein sequence ID" value="MBX6982743.1"/>
    <property type="molecule type" value="Genomic_DNA"/>
</dbReference>
<evidence type="ECO:0000313" key="2">
    <source>
        <dbReference type="Proteomes" id="UP000824410"/>
    </source>
</evidence>
<dbReference type="Proteomes" id="UP000824410">
    <property type="component" value="Unassembled WGS sequence"/>
</dbReference>
<evidence type="ECO:0008006" key="3">
    <source>
        <dbReference type="Google" id="ProtNLM"/>
    </source>
</evidence>
<gene>
    <name evidence="1" type="ORF">EX242_21110</name>
</gene>
<reference evidence="1" key="1">
    <citation type="submission" date="2019-02" db="EMBL/GenBank/DDBJ databases">
        <title>Genomic characterization of isolates from hospital effluents in KZN, South Africa.</title>
        <authorList>
            <person name="Ntshobeni N."/>
            <person name="Allam M."/>
            <person name="Ismail A."/>
            <person name="Amoako D."/>
            <person name="Essack S."/>
            <person name="Chenia H."/>
        </authorList>
    </citation>
    <scope>NUCLEOTIDE SEQUENCE</scope>
    <source>
        <strain evidence="1">AFE97_S1</strain>
    </source>
</reference>
<comment type="caution">
    <text evidence="1">The sequence shown here is derived from an EMBL/GenBank/DDBJ whole genome shotgun (WGS) entry which is preliminary data.</text>
</comment>
<protein>
    <recommendedName>
        <fullName evidence="3">Phage protein</fullName>
    </recommendedName>
</protein>
<sequence length="76" mass="8703">MKNNLEDLHNHLFAQLERLSDEDLKDNELKDEINRAKALSAVASQIISNGQLAINVQRLTYNDIVQKPPKYLEVKS</sequence>
<organism evidence="1 2">
    <name type="scientific">Providencia rettgeri</name>
    <dbReference type="NCBI Taxonomy" id="587"/>
    <lineage>
        <taxon>Bacteria</taxon>
        <taxon>Pseudomonadati</taxon>
        <taxon>Pseudomonadota</taxon>
        <taxon>Gammaproteobacteria</taxon>
        <taxon>Enterobacterales</taxon>
        <taxon>Morganellaceae</taxon>
        <taxon>Providencia</taxon>
    </lineage>
</organism>
<evidence type="ECO:0000313" key="1">
    <source>
        <dbReference type="EMBL" id="MBX6982743.1"/>
    </source>
</evidence>